<proteinExistence type="predicted"/>
<name>A0ABU9PQG7_9BURK</name>
<dbReference type="Proteomes" id="UP001495910">
    <property type="component" value="Unassembled WGS sequence"/>
</dbReference>
<accession>A0ABU9PQG7</accession>
<dbReference type="Pfam" id="PF02413">
    <property type="entry name" value="Caudo_TAP"/>
    <property type="match status" value="1"/>
</dbReference>
<keyword evidence="2" id="KW-1185">Reference proteome</keyword>
<dbReference type="RefSeq" id="WP_342828068.1">
    <property type="nucleotide sequence ID" value="NZ_JBANDC010000002.1"/>
</dbReference>
<dbReference type="EMBL" id="JBANDC010000002">
    <property type="protein sequence ID" value="MEM4986250.1"/>
    <property type="molecule type" value="Genomic_DNA"/>
</dbReference>
<protein>
    <submittedName>
        <fullName evidence="1">Tail fiber assembly protein</fullName>
    </submittedName>
</protein>
<comment type="caution">
    <text evidence="1">The sequence shown here is derived from an EMBL/GenBank/DDBJ whole genome shotgun (WGS) entry which is preliminary data.</text>
</comment>
<reference evidence="1 2" key="1">
    <citation type="submission" date="2024-02" db="EMBL/GenBank/DDBJ databases">
        <title>Draft genome sequence of Collimonas sp. strain H4R21, an effective mineral-weathering bacterial strain isolated from the beech rhizosphere.</title>
        <authorList>
            <person name="Morin E."/>
            <person name="Uroz S."/>
            <person name="Leveau J.H.J."/>
            <person name="Kumar R."/>
            <person name="Rey M.W."/>
            <person name="Pham J."/>
        </authorList>
    </citation>
    <scope>NUCLEOTIDE SEQUENCE [LARGE SCALE GENOMIC DNA]</scope>
    <source>
        <strain evidence="1 2">H4R21</strain>
    </source>
</reference>
<sequence>MLIHQYDNHNGQYHSSRLADADPRHLDRWLIPAFSTTETMPERTALSWPFYRDGAWTLLPDYRGRILYRQDTGEAAEILVAGQTPAEQGLTDVPRPSDNHTWRDGEWKIDPAVIAQKQRAAAMVEFERRMTLARAKNAGRADAYAAGLLSEVEIDHFRLWSAYQLALVRAIEQDGFPDAVVWPTEPDEDPILAPLSRLSE</sequence>
<dbReference type="InterPro" id="IPR003458">
    <property type="entry name" value="Phage_T4_Gp38_tail_assem"/>
</dbReference>
<gene>
    <name evidence="1" type="ORF">V8G57_02500</name>
</gene>
<evidence type="ECO:0000313" key="1">
    <source>
        <dbReference type="EMBL" id="MEM4986250.1"/>
    </source>
</evidence>
<organism evidence="1 2">
    <name type="scientific">Collimonas rhizosphaerae</name>
    <dbReference type="NCBI Taxonomy" id="3126357"/>
    <lineage>
        <taxon>Bacteria</taxon>
        <taxon>Pseudomonadati</taxon>
        <taxon>Pseudomonadota</taxon>
        <taxon>Betaproteobacteria</taxon>
        <taxon>Burkholderiales</taxon>
        <taxon>Oxalobacteraceae</taxon>
        <taxon>Collimonas</taxon>
    </lineage>
</organism>
<evidence type="ECO:0000313" key="2">
    <source>
        <dbReference type="Proteomes" id="UP001495910"/>
    </source>
</evidence>